<keyword evidence="1" id="KW-0812">Transmembrane</keyword>
<keyword evidence="3" id="KW-1185">Reference proteome</keyword>
<reference evidence="2" key="2">
    <citation type="submission" date="2021-04" db="EMBL/GenBank/DDBJ databases">
        <title>Genome-wide patterns of bracovirus chromosomal integration into multiple host tissues during parasitism.</title>
        <authorList>
            <person name="Chebbi M.A.C."/>
        </authorList>
    </citation>
    <scope>NUCLEOTIDE SEQUENCE</scope>
    <source>
        <tissue evidence="2">Whole body</tissue>
    </source>
</reference>
<evidence type="ECO:0000313" key="3">
    <source>
        <dbReference type="Proteomes" id="UP000729913"/>
    </source>
</evidence>
<dbReference type="Proteomes" id="UP000729913">
    <property type="component" value="Unassembled WGS sequence"/>
</dbReference>
<reference evidence="2" key="1">
    <citation type="submission" date="2020-03" db="EMBL/GenBank/DDBJ databases">
        <authorList>
            <person name="Chebbi M.A."/>
            <person name="Drezen J.M."/>
        </authorList>
    </citation>
    <scope>NUCLEOTIDE SEQUENCE</scope>
    <source>
        <tissue evidence="2">Whole body</tissue>
    </source>
</reference>
<protein>
    <submittedName>
        <fullName evidence="2">Uncharacterized protein</fullName>
    </submittedName>
</protein>
<keyword evidence="1" id="KW-1133">Transmembrane helix</keyword>
<dbReference type="OrthoDB" id="10325031at2759"/>
<keyword evidence="1" id="KW-0472">Membrane</keyword>
<dbReference type="EMBL" id="JAAOIC020000052">
    <property type="protein sequence ID" value="KAG8035901.1"/>
    <property type="molecule type" value="Genomic_DNA"/>
</dbReference>
<proteinExistence type="predicted"/>
<name>A0A8J5R0J8_9HYME</name>
<evidence type="ECO:0000313" key="2">
    <source>
        <dbReference type="EMBL" id="KAG8035901.1"/>
    </source>
</evidence>
<accession>A0A8J5R0J8</accession>
<sequence length="315" mass="36407">MFPYKKVFQIILLVLVLALIINLILDLVRQYKYISSQQYLIDQAHDTLLPITVHAIHMRSINQPSRPSELVQSTQSNQTINLDDSSTESLIIDVKKSMQNRSRQEGTVLNASYNLSIPRKYIFRTKKSPTELFDMMLDNRSELEKLCVDGIRRLEGYITYGYGLNSLVQVAGIIKGFSKLLENISASEPWVLDDSSKKYWFRFVVYLTRLLTMYQFIGNDKIIKDICVKLVSKLVSGIDQAMGWKLQGSETVFIAIPRVLNLLYSKNLMFLTEISSYKFKSLERYIDTEPEDPSDDLMGFEGFYKNLFNTFNSYV</sequence>
<feature type="transmembrane region" description="Helical" evidence="1">
    <location>
        <begin position="6"/>
        <end position="28"/>
    </location>
</feature>
<evidence type="ECO:0000256" key="1">
    <source>
        <dbReference type="SAM" id="Phobius"/>
    </source>
</evidence>
<comment type="caution">
    <text evidence="2">The sequence shown here is derived from an EMBL/GenBank/DDBJ whole genome shotgun (WGS) entry which is preliminary data.</text>
</comment>
<gene>
    <name evidence="2" type="ORF">G9C98_003027</name>
</gene>
<dbReference type="AlphaFoldDB" id="A0A8J5R0J8"/>
<organism evidence="2 3">
    <name type="scientific">Cotesia typhae</name>
    <dbReference type="NCBI Taxonomy" id="2053667"/>
    <lineage>
        <taxon>Eukaryota</taxon>
        <taxon>Metazoa</taxon>
        <taxon>Ecdysozoa</taxon>
        <taxon>Arthropoda</taxon>
        <taxon>Hexapoda</taxon>
        <taxon>Insecta</taxon>
        <taxon>Pterygota</taxon>
        <taxon>Neoptera</taxon>
        <taxon>Endopterygota</taxon>
        <taxon>Hymenoptera</taxon>
        <taxon>Apocrita</taxon>
        <taxon>Ichneumonoidea</taxon>
        <taxon>Braconidae</taxon>
        <taxon>Microgastrinae</taxon>
        <taxon>Cotesia</taxon>
    </lineage>
</organism>